<proteinExistence type="inferred from homology"/>
<dbReference type="Proteomes" id="UP000774570">
    <property type="component" value="Unassembled WGS sequence"/>
</dbReference>
<organism evidence="3 4">
    <name type="scientific">Actinomadura parmotrematis</name>
    <dbReference type="NCBI Taxonomy" id="2864039"/>
    <lineage>
        <taxon>Bacteria</taxon>
        <taxon>Bacillati</taxon>
        <taxon>Actinomycetota</taxon>
        <taxon>Actinomycetes</taxon>
        <taxon>Streptosporangiales</taxon>
        <taxon>Thermomonosporaceae</taxon>
        <taxon>Actinomadura</taxon>
    </lineage>
</organism>
<evidence type="ECO:0000256" key="2">
    <source>
        <dbReference type="ARBA" id="ARBA00049106"/>
    </source>
</evidence>
<comment type="caution">
    <text evidence="3">The sequence shown here is derived from an EMBL/GenBank/DDBJ whole genome shotgun (WGS) entry which is preliminary data.</text>
</comment>
<dbReference type="InterPro" id="IPR012349">
    <property type="entry name" value="Split_barrel_FMN-bd"/>
</dbReference>
<dbReference type="PANTHER" id="PTHR39428:SF1">
    <property type="entry name" value="F420H(2)-DEPENDENT QUINONE REDUCTASE RV1261C"/>
    <property type="match status" value="1"/>
</dbReference>
<protein>
    <submittedName>
        <fullName evidence="3">Nitroreductase family deazaflavin-dependent oxidoreductase</fullName>
    </submittedName>
</protein>
<dbReference type="InterPro" id="IPR004378">
    <property type="entry name" value="F420H2_quin_Rdtase"/>
</dbReference>
<dbReference type="NCBIfam" id="TIGR00026">
    <property type="entry name" value="hi_GC_TIGR00026"/>
    <property type="match status" value="1"/>
</dbReference>
<dbReference type="SUPFAM" id="SSF50475">
    <property type="entry name" value="FMN-binding split barrel"/>
    <property type="match status" value="1"/>
</dbReference>
<comment type="similarity">
    <text evidence="1">Belongs to the F420H(2)-dependent quinone reductase family.</text>
</comment>
<dbReference type="Pfam" id="PF04075">
    <property type="entry name" value="F420H2_quin_red"/>
    <property type="match status" value="1"/>
</dbReference>
<keyword evidence="4" id="KW-1185">Reference proteome</keyword>
<dbReference type="Gene3D" id="2.30.110.10">
    <property type="entry name" value="Electron Transport, Fmn-binding Protein, Chain A"/>
    <property type="match status" value="1"/>
</dbReference>
<gene>
    <name evidence="3" type="ORF">K1Y72_09150</name>
</gene>
<evidence type="ECO:0000256" key="1">
    <source>
        <dbReference type="ARBA" id="ARBA00008710"/>
    </source>
</evidence>
<sequence length="168" mass="18307">MPNPAQRAMAPLIQRMAGSVWFSKVGPKIVPRLDKVISKATGGRVLMSQGMVPSLLLTTTGAKSGQPREAPLACVPEPDGTWLVVGSNFGREKHPAWTGNLLKTPAATVTFKGRRTPVTAHLLEGDEREQVWPTLLKVWPVYDQYAARVDRNLRVFRLTPTAAEKAAG</sequence>
<dbReference type="PANTHER" id="PTHR39428">
    <property type="entry name" value="F420H(2)-DEPENDENT QUINONE REDUCTASE RV1261C"/>
    <property type="match status" value="1"/>
</dbReference>
<reference evidence="3 4" key="1">
    <citation type="submission" date="2021-07" db="EMBL/GenBank/DDBJ databases">
        <title>Actinomadura sp. PM05-2 isolated from lichen.</title>
        <authorList>
            <person name="Somphong A."/>
            <person name="Phongsopitanun W."/>
            <person name="Tanasupawat S."/>
            <person name="Peongsungnone V."/>
        </authorList>
    </citation>
    <scope>NUCLEOTIDE SEQUENCE [LARGE SCALE GENOMIC DNA]</scope>
    <source>
        <strain evidence="3 4">PM05-2</strain>
    </source>
</reference>
<evidence type="ECO:0000313" key="4">
    <source>
        <dbReference type="Proteomes" id="UP000774570"/>
    </source>
</evidence>
<dbReference type="EMBL" id="JAIBOA010000004">
    <property type="protein sequence ID" value="MBW8482529.1"/>
    <property type="molecule type" value="Genomic_DNA"/>
</dbReference>
<evidence type="ECO:0000313" key="3">
    <source>
        <dbReference type="EMBL" id="MBW8482529.1"/>
    </source>
</evidence>
<accession>A0ABS7FS30</accession>
<dbReference type="RefSeq" id="WP_220165094.1">
    <property type="nucleotide sequence ID" value="NZ_JAIBOA010000004.1"/>
</dbReference>
<comment type="catalytic activity">
    <reaction evidence="2">
        <text>oxidized coenzyme F420-(gamma-L-Glu)(n) + a quinol + H(+) = reduced coenzyme F420-(gamma-L-Glu)(n) + a quinone</text>
        <dbReference type="Rhea" id="RHEA:39663"/>
        <dbReference type="Rhea" id="RHEA-COMP:12939"/>
        <dbReference type="Rhea" id="RHEA-COMP:14378"/>
        <dbReference type="ChEBI" id="CHEBI:15378"/>
        <dbReference type="ChEBI" id="CHEBI:24646"/>
        <dbReference type="ChEBI" id="CHEBI:132124"/>
        <dbReference type="ChEBI" id="CHEBI:133980"/>
        <dbReference type="ChEBI" id="CHEBI:139511"/>
    </reaction>
</comment>
<name>A0ABS7FS30_9ACTN</name>